<feature type="region of interest" description="Disordered" evidence="1">
    <location>
        <begin position="172"/>
        <end position="247"/>
    </location>
</feature>
<dbReference type="Proteomes" id="UP001500190">
    <property type="component" value="Unassembled WGS sequence"/>
</dbReference>
<feature type="compositionally biased region" description="Basic and acidic residues" evidence="1">
    <location>
        <begin position="234"/>
        <end position="247"/>
    </location>
</feature>
<evidence type="ECO:0000256" key="1">
    <source>
        <dbReference type="SAM" id="MobiDB-lite"/>
    </source>
</evidence>
<proteinExistence type="predicted"/>
<sequence length="247" mass="24702">MQRLLWSLCNAIGAAAAAGGPAVFESVVRTGGFAVTVVVVVAVAVVVVRAVAVLVAVAVVVAVAVTVAVGGVPASGGFAVTVVGGSVTVTPGMITVFTTCRGSPLTVFVAVRPATCSGSGVTVTVGVTVGRLCGTYATSVVYAGPEPPPAIADAPIAIPPIRAATTAVVDQARRSGSRVIRGSPGRLAKVSEKRDEPGDRRDRTSGSWDLGRKGEGVSAAEDRPGDRLSSNIARKGDSDHGVRSDCC</sequence>
<reference evidence="3 4" key="1">
    <citation type="journal article" date="2019" name="Int. J. Syst. Evol. Microbiol.">
        <title>The Global Catalogue of Microorganisms (GCM) 10K type strain sequencing project: providing services to taxonomists for standard genome sequencing and annotation.</title>
        <authorList>
            <consortium name="The Broad Institute Genomics Platform"/>
            <consortium name="The Broad Institute Genome Sequencing Center for Infectious Disease"/>
            <person name="Wu L."/>
            <person name="Ma J."/>
        </authorList>
    </citation>
    <scope>NUCLEOTIDE SEQUENCE [LARGE SCALE GENOMIC DNA]</scope>
    <source>
        <strain evidence="3 4">JCM 14304</strain>
    </source>
</reference>
<feature type="transmembrane region" description="Helical" evidence="2">
    <location>
        <begin position="27"/>
        <end position="48"/>
    </location>
</feature>
<feature type="transmembrane region" description="Helical" evidence="2">
    <location>
        <begin position="53"/>
        <end position="72"/>
    </location>
</feature>
<evidence type="ECO:0000256" key="2">
    <source>
        <dbReference type="SAM" id="Phobius"/>
    </source>
</evidence>
<keyword evidence="2" id="KW-0472">Membrane</keyword>
<accession>A0ABN2DE85</accession>
<protein>
    <submittedName>
        <fullName evidence="3">Uncharacterized protein</fullName>
    </submittedName>
</protein>
<dbReference type="EMBL" id="BAAAND010000003">
    <property type="protein sequence ID" value="GAA1575856.1"/>
    <property type="molecule type" value="Genomic_DNA"/>
</dbReference>
<evidence type="ECO:0000313" key="3">
    <source>
        <dbReference type="EMBL" id="GAA1575856.1"/>
    </source>
</evidence>
<keyword evidence="2" id="KW-1133">Transmembrane helix</keyword>
<comment type="caution">
    <text evidence="3">The sequence shown here is derived from an EMBL/GenBank/DDBJ whole genome shotgun (WGS) entry which is preliminary data.</text>
</comment>
<keyword evidence="2" id="KW-0812">Transmembrane</keyword>
<name>A0ABN2DE85_9ACTN</name>
<gene>
    <name evidence="3" type="ORF">GCM10009742_19030</name>
</gene>
<feature type="compositionally biased region" description="Basic and acidic residues" evidence="1">
    <location>
        <begin position="189"/>
        <end position="226"/>
    </location>
</feature>
<keyword evidence="4" id="KW-1185">Reference proteome</keyword>
<organism evidence="3 4">
    <name type="scientific">Kribbella karoonensis</name>
    <dbReference type="NCBI Taxonomy" id="324851"/>
    <lineage>
        <taxon>Bacteria</taxon>
        <taxon>Bacillati</taxon>
        <taxon>Actinomycetota</taxon>
        <taxon>Actinomycetes</taxon>
        <taxon>Propionibacteriales</taxon>
        <taxon>Kribbellaceae</taxon>
        <taxon>Kribbella</taxon>
    </lineage>
</organism>
<evidence type="ECO:0000313" key="4">
    <source>
        <dbReference type="Proteomes" id="UP001500190"/>
    </source>
</evidence>
<feature type="transmembrane region" description="Helical" evidence="2">
    <location>
        <begin position="78"/>
        <end position="97"/>
    </location>
</feature>